<accession>A0A1U7IMG3</accession>
<dbReference type="GO" id="GO:0004386">
    <property type="term" value="F:helicase activity"/>
    <property type="evidence" value="ECO:0007669"/>
    <property type="project" value="UniProtKB-KW"/>
</dbReference>
<reference evidence="1 2" key="1">
    <citation type="submission" date="2016-11" db="EMBL/GenBank/DDBJ databases">
        <title>Draft Genome Sequences of Nine Cyanobacterial Strains from Diverse Habitats.</title>
        <authorList>
            <person name="Zhu T."/>
            <person name="Hou S."/>
            <person name="Lu X."/>
            <person name="Hess W.R."/>
        </authorList>
    </citation>
    <scope>NUCLEOTIDE SEQUENCE [LARGE SCALE GENOMIC DNA]</scope>
    <source>
        <strain evidence="1 2">IAM M-71</strain>
    </source>
</reference>
<dbReference type="EMBL" id="MRCE01000008">
    <property type="protein sequence ID" value="OKH38431.1"/>
    <property type="molecule type" value="Genomic_DNA"/>
</dbReference>
<sequence>MIEVEVHNSLRAFLRECKETYWPHHLTMARLVARALRLERSALIQVGSPTSANVRYRLSYLAPALMWSKPVIVVATEAVQQRLLKVEIPQLQSWLTTEKEIVVGDALPDPNFTGLLITSPKAWLSDRVASHQTDRSTTQSQFGHGIPTILDGVDDLETWTRQLLTATITPSDWEDLIQAFPRRIEALRDARVQLTKETFQHPPNPYECYLLATEEKQILNHLFAVLRLDQEDSATFSSLPANWQRFWHRFTTPEQMCWVEISRTQGLFTIHCGPIEVAATLKPIWSEQPVVLIGGALELEAEAPIYRQQLGLGDLTCLKFALDRHSELIQLYVPDSFPMPNTPQFRVALLQEIRRLLVMSTVVEGLTVLLVSDVPLKAQVGAEIAAEFGSRVQVEKTCLDDNGILVTGWEFWLEHQDVLPAPHLLLIATLPIPSLENPVVAGRVAYYKQQRQDWFRLYLLPEALNILQRAIAPVRTTQGVVALLDSRTIHRSYGQQVLTALSPFARVNYLDPNLFS</sequence>
<gene>
    <name evidence="1" type="ORF">NIES2119_10390</name>
</gene>
<evidence type="ECO:0000313" key="2">
    <source>
        <dbReference type="Proteomes" id="UP000185860"/>
    </source>
</evidence>
<organism evidence="1 2">
    <name type="scientific">[Phormidium ambiguum] IAM M-71</name>
    <dbReference type="NCBI Taxonomy" id="454136"/>
    <lineage>
        <taxon>Bacteria</taxon>
        <taxon>Bacillati</taxon>
        <taxon>Cyanobacteriota</taxon>
        <taxon>Cyanophyceae</taxon>
        <taxon>Oscillatoriophycideae</taxon>
        <taxon>Aerosakkonematales</taxon>
        <taxon>Aerosakkonemataceae</taxon>
        <taxon>Floridanema</taxon>
    </lineage>
</organism>
<evidence type="ECO:0000313" key="1">
    <source>
        <dbReference type="EMBL" id="OKH38431.1"/>
    </source>
</evidence>
<comment type="caution">
    <text evidence="1">The sequence shown here is derived from an EMBL/GenBank/DDBJ whole genome shotgun (WGS) entry which is preliminary data.</text>
</comment>
<name>A0A1U7IMG3_9CYAN</name>
<keyword evidence="1" id="KW-0378">Hydrolase</keyword>
<keyword evidence="1" id="KW-0347">Helicase</keyword>
<protein>
    <submittedName>
        <fullName evidence="1">Helicase</fullName>
    </submittedName>
</protein>
<dbReference type="AlphaFoldDB" id="A0A1U7IMG3"/>
<dbReference type="RefSeq" id="WP_073593395.1">
    <property type="nucleotide sequence ID" value="NZ_MRCE01000008.1"/>
</dbReference>
<dbReference type="OrthoDB" id="474751at2"/>
<dbReference type="STRING" id="454136.NIES2119_10390"/>
<keyword evidence="1" id="KW-0067">ATP-binding</keyword>
<proteinExistence type="predicted"/>
<keyword evidence="1" id="KW-0547">Nucleotide-binding</keyword>
<dbReference type="Proteomes" id="UP000185860">
    <property type="component" value="Unassembled WGS sequence"/>
</dbReference>